<accession>A0A9D4RSM0</accession>
<evidence type="ECO:0000313" key="2">
    <source>
        <dbReference type="Proteomes" id="UP000828390"/>
    </source>
</evidence>
<protein>
    <submittedName>
        <fullName evidence="1">Uncharacterized protein</fullName>
    </submittedName>
</protein>
<keyword evidence="2" id="KW-1185">Reference proteome</keyword>
<reference evidence="1" key="2">
    <citation type="submission" date="2020-11" db="EMBL/GenBank/DDBJ databases">
        <authorList>
            <person name="McCartney M.A."/>
            <person name="Auch B."/>
            <person name="Kono T."/>
            <person name="Mallez S."/>
            <person name="Becker A."/>
            <person name="Gohl D.M."/>
            <person name="Silverstein K.A.T."/>
            <person name="Koren S."/>
            <person name="Bechman K.B."/>
            <person name="Herman A."/>
            <person name="Abrahante J.E."/>
            <person name="Garbe J."/>
        </authorList>
    </citation>
    <scope>NUCLEOTIDE SEQUENCE</scope>
    <source>
        <strain evidence="1">Duluth1</strain>
        <tissue evidence="1">Whole animal</tissue>
    </source>
</reference>
<name>A0A9D4RSM0_DREPO</name>
<evidence type="ECO:0000313" key="1">
    <source>
        <dbReference type="EMBL" id="KAH3877348.1"/>
    </source>
</evidence>
<reference evidence="1" key="1">
    <citation type="journal article" date="2019" name="bioRxiv">
        <title>The Genome of the Zebra Mussel, Dreissena polymorpha: A Resource for Invasive Species Research.</title>
        <authorList>
            <person name="McCartney M.A."/>
            <person name="Auch B."/>
            <person name="Kono T."/>
            <person name="Mallez S."/>
            <person name="Zhang Y."/>
            <person name="Obille A."/>
            <person name="Becker A."/>
            <person name="Abrahante J.E."/>
            <person name="Garbe J."/>
            <person name="Badalamenti J.P."/>
            <person name="Herman A."/>
            <person name="Mangelson H."/>
            <person name="Liachko I."/>
            <person name="Sullivan S."/>
            <person name="Sone E.D."/>
            <person name="Koren S."/>
            <person name="Silverstein K.A.T."/>
            <person name="Beckman K.B."/>
            <person name="Gohl D.M."/>
        </authorList>
    </citation>
    <scope>NUCLEOTIDE SEQUENCE</scope>
    <source>
        <strain evidence="1">Duluth1</strain>
        <tissue evidence="1">Whole animal</tissue>
    </source>
</reference>
<comment type="caution">
    <text evidence="1">The sequence shown here is derived from an EMBL/GenBank/DDBJ whole genome shotgun (WGS) entry which is preliminary data.</text>
</comment>
<gene>
    <name evidence="1" type="ORF">DPMN_001211</name>
</gene>
<dbReference type="AlphaFoldDB" id="A0A9D4RSM0"/>
<dbReference type="EMBL" id="JAIWYP010000001">
    <property type="protein sequence ID" value="KAH3877348.1"/>
    <property type="molecule type" value="Genomic_DNA"/>
</dbReference>
<sequence length="107" mass="11129">MYRVSNVLLAGVVSLKEDAGDPVDDFVSVDKTEADEGCLVLTLNGVASVDSSMIMAGAVCKIDNTGWVITATVAVSVGKDVSVEEDATSDGTLVTECVNVDELFILN</sequence>
<organism evidence="1 2">
    <name type="scientific">Dreissena polymorpha</name>
    <name type="common">Zebra mussel</name>
    <name type="synonym">Mytilus polymorpha</name>
    <dbReference type="NCBI Taxonomy" id="45954"/>
    <lineage>
        <taxon>Eukaryota</taxon>
        <taxon>Metazoa</taxon>
        <taxon>Spiralia</taxon>
        <taxon>Lophotrochozoa</taxon>
        <taxon>Mollusca</taxon>
        <taxon>Bivalvia</taxon>
        <taxon>Autobranchia</taxon>
        <taxon>Heteroconchia</taxon>
        <taxon>Euheterodonta</taxon>
        <taxon>Imparidentia</taxon>
        <taxon>Neoheterodontei</taxon>
        <taxon>Myida</taxon>
        <taxon>Dreissenoidea</taxon>
        <taxon>Dreissenidae</taxon>
        <taxon>Dreissena</taxon>
    </lineage>
</organism>
<dbReference type="Proteomes" id="UP000828390">
    <property type="component" value="Unassembled WGS sequence"/>
</dbReference>
<proteinExistence type="predicted"/>